<gene>
    <name evidence="3" type="ORF">SAMN02745229_03744</name>
</gene>
<proteinExistence type="predicted"/>
<organism evidence="3 4">
    <name type="scientific">Butyrivibrio fibrisolvens DSM 3071</name>
    <dbReference type="NCBI Taxonomy" id="1121131"/>
    <lineage>
        <taxon>Bacteria</taxon>
        <taxon>Bacillati</taxon>
        <taxon>Bacillota</taxon>
        <taxon>Clostridia</taxon>
        <taxon>Lachnospirales</taxon>
        <taxon>Lachnospiraceae</taxon>
        <taxon>Butyrivibrio</taxon>
    </lineage>
</organism>
<dbReference type="EMBL" id="FQXK01000044">
    <property type="protein sequence ID" value="SHI86263.1"/>
    <property type="molecule type" value="Genomic_DNA"/>
</dbReference>
<dbReference type="AlphaFoldDB" id="A0A1M6ELD5"/>
<keyword evidence="4" id="KW-1185">Reference proteome</keyword>
<keyword evidence="1" id="KW-0175">Coiled coil</keyword>
<evidence type="ECO:0000256" key="1">
    <source>
        <dbReference type="SAM" id="Coils"/>
    </source>
</evidence>
<reference evidence="4" key="1">
    <citation type="submission" date="2016-11" db="EMBL/GenBank/DDBJ databases">
        <authorList>
            <person name="Varghese N."/>
            <person name="Submissions S."/>
        </authorList>
    </citation>
    <scope>NUCLEOTIDE SEQUENCE [LARGE SCALE GENOMIC DNA]</scope>
    <source>
        <strain evidence="4">DSM 3071</strain>
    </source>
</reference>
<sequence>MGIIKQLDKRTGITYVYESKAYWDKEKKQSRAKRTLIGRIDPETGEMVPTDGRHRKTAETEEKEPDYKKLYEKLQKKCEAQEILIKSLKAEIKQLKAK</sequence>
<evidence type="ECO:0000313" key="4">
    <source>
        <dbReference type="Proteomes" id="UP000184278"/>
    </source>
</evidence>
<name>A0A1M6ELD5_BUTFI</name>
<dbReference type="STRING" id="1121131.SAMN02745229_03744"/>
<dbReference type="Proteomes" id="UP000184278">
    <property type="component" value="Unassembled WGS sequence"/>
</dbReference>
<feature type="region of interest" description="Disordered" evidence="2">
    <location>
        <begin position="42"/>
        <end position="64"/>
    </location>
</feature>
<dbReference type="RefSeq" id="WP_022759100.1">
    <property type="nucleotide sequence ID" value="NZ_FQXK01000044.1"/>
</dbReference>
<protein>
    <submittedName>
        <fullName evidence="3">Uncharacterized protein</fullName>
    </submittedName>
</protein>
<evidence type="ECO:0000256" key="2">
    <source>
        <dbReference type="SAM" id="MobiDB-lite"/>
    </source>
</evidence>
<evidence type="ECO:0000313" key="3">
    <source>
        <dbReference type="EMBL" id="SHI86263.1"/>
    </source>
</evidence>
<accession>A0A1M6ELD5</accession>
<feature type="coiled-coil region" evidence="1">
    <location>
        <begin position="71"/>
        <end position="98"/>
    </location>
</feature>